<accession>A0A5B8R903</accession>
<sequence>MKRWLTALCMAAVFAAAATAAWAWQTYETTMSRPLVAAGSEPAQITVARGDTLAGIARRLVREERLKAAWPLRLYGRYTGDAARIKAGEYRIAPGTSATGLLRAMVTGDVIQHELTIVEGWTARQLFDAVANHDALEHTLALDDSQAVMAALGHPDQKAEGRFLPETYHFPRGTSDRDFLQRAYRAMNSALADAWEGRADDLPLENPDDALILASIIEKETGVAGERARIAGVFARRLRRGMRLQTDPTVIYGLGEGFDGNLTRADLRRDNPYNTYTRAGLPPTPIALPGRDSLHAAVHPADGDALYFVADGKGGHVFSSTLEAHNRAVRRYQLNGGQ</sequence>
<dbReference type="HAMAP" id="MF_02065">
    <property type="entry name" value="MltG"/>
    <property type="match status" value="1"/>
</dbReference>
<keyword evidence="2" id="KW-0812">Transmembrane</keyword>
<dbReference type="GO" id="GO:0071555">
    <property type="term" value="P:cell wall organization"/>
    <property type="evidence" value="ECO:0007669"/>
    <property type="project" value="UniProtKB-KW"/>
</dbReference>
<dbReference type="GO" id="GO:0016829">
    <property type="term" value="F:lyase activity"/>
    <property type="evidence" value="ECO:0007669"/>
    <property type="project" value="UniProtKB-KW"/>
</dbReference>
<keyword evidence="1" id="KW-1003">Cell membrane</keyword>
<dbReference type="Gene3D" id="3.30.160.60">
    <property type="entry name" value="Classic Zinc Finger"/>
    <property type="match status" value="1"/>
</dbReference>
<keyword evidence="4" id="KW-0472">Membrane</keyword>
<evidence type="ECO:0000256" key="1">
    <source>
        <dbReference type="ARBA" id="ARBA00022475"/>
    </source>
</evidence>
<dbReference type="CDD" id="cd00118">
    <property type="entry name" value="LysM"/>
    <property type="match status" value="1"/>
</dbReference>
<gene>
    <name evidence="7" type="ORF">KBTEX_01942</name>
</gene>
<dbReference type="PANTHER" id="PTHR30518">
    <property type="entry name" value="ENDOLYTIC MUREIN TRANSGLYCOSYLASE"/>
    <property type="match status" value="1"/>
</dbReference>
<dbReference type="Gene3D" id="3.30.1490.480">
    <property type="entry name" value="Endolytic murein transglycosylase"/>
    <property type="match status" value="1"/>
</dbReference>
<reference evidence="7" key="1">
    <citation type="submission" date="2019-06" db="EMBL/GenBank/DDBJ databases">
        <authorList>
            <person name="Murdoch R.W."/>
            <person name="Fathepure B."/>
        </authorList>
    </citation>
    <scope>NUCLEOTIDE SEQUENCE</scope>
</reference>
<evidence type="ECO:0000256" key="6">
    <source>
        <dbReference type="ARBA" id="ARBA00023316"/>
    </source>
</evidence>
<dbReference type="PANTHER" id="PTHR30518:SF2">
    <property type="entry name" value="ENDOLYTIC MUREIN TRANSGLYCOSYLASE"/>
    <property type="match status" value="1"/>
</dbReference>
<protein>
    <recommendedName>
        <fullName evidence="8">Endolytic murein transglycosylase</fullName>
    </recommendedName>
</protein>
<evidence type="ECO:0000313" key="7">
    <source>
        <dbReference type="EMBL" id="QEA05619.1"/>
    </source>
</evidence>
<keyword evidence="5" id="KW-0456">Lyase</keyword>
<dbReference type="EMBL" id="MN079105">
    <property type="protein sequence ID" value="QEA05619.1"/>
    <property type="molecule type" value="Genomic_DNA"/>
</dbReference>
<dbReference type="NCBIfam" id="TIGR00247">
    <property type="entry name" value="endolytic transglycosylase MltG"/>
    <property type="match status" value="1"/>
</dbReference>
<evidence type="ECO:0008006" key="8">
    <source>
        <dbReference type="Google" id="ProtNLM"/>
    </source>
</evidence>
<organism evidence="7">
    <name type="scientific">uncultured organism</name>
    <dbReference type="NCBI Taxonomy" id="155900"/>
    <lineage>
        <taxon>unclassified sequences</taxon>
        <taxon>environmental samples</taxon>
    </lineage>
</organism>
<evidence type="ECO:0000256" key="2">
    <source>
        <dbReference type="ARBA" id="ARBA00022692"/>
    </source>
</evidence>
<keyword evidence="6" id="KW-0961">Cell wall biogenesis/degradation</keyword>
<evidence type="ECO:0000256" key="4">
    <source>
        <dbReference type="ARBA" id="ARBA00023136"/>
    </source>
</evidence>
<evidence type="ECO:0000256" key="5">
    <source>
        <dbReference type="ARBA" id="ARBA00023239"/>
    </source>
</evidence>
<dbReference type="FunFam" id="3.30.160.60:FF:000242">
    <property type="entry name" value="Endolytic murein transglycosylase"/>
    <property type="match status" value="1"/>
</dbReference>
<proteinExistence type="inferred from homology"/>
<dbReference type="AlphaFoldDB" id="A0A5B8R903"/>
<dbReference type="CDD" id="cd08010">
    <property type="entry name" value="MltG_like"/>
    <property type="match status" value="1"/>
</dbReference>
<keyword evidence="3" id="KW-1133">Transmembrane helix</keyword>
<name>A0A5B8R903_9ZZZZ</name>
<dbReference type="InterPro" id="IPR018392">
    <property type="entry name" value="LysM"/>
</dbReference>
<dbReference type="InterPro" id="IPR003770">
    <property type="entry name" value="MLTG-like"/>
</dbReference>
<dbReference type="Pfam" id="PF02618">
    <property type="entry name" value="YceG"/>
    <property type="match status" value="1"/>
</dbReference>
<evidence type="ECO:0000256" key="3">
    <source>
        <dbReference type="ARBA" id="ARBA00022989"/>
    </source>
</evidence>